<dbReference type="HOGENOM" id="CLU_058613_1_1_9"/>
<evidence type="ECO:0000313" key="2">
    <source>
        <dbReference type="EMBL" id="EOK16346.1"/>
    </source>
</evidence>
<accession>R3KSH7</accession>
<dbReference type="RefSeq" id="WP_010828483.1">
    <property type="nucleotide sequence ID" value="NZ_KB944840.1"/>
</dbReference>
<dbReference type="AlphaFoldDB" id="R3KSH7"/>
<feature type="compositionally biased region" description="Polar residues" evidence="1">
    <location>
        <begin position="9"/>
        <end position="20"/>
    </location>
</feature>
<dbReference type="Proteomes" id="UP000013638">
    <property type="component" value="Unassembled WGS sequence"/>
</dbReference>
<proteinExistence type="predicted"/>
<reference evidence="2 3" key="1">
    <citation type="submission" date="2013-02" db="EMBL/GenBank/DDBJ databases">
        <title>The Genome Sequence of Enterococcus faecalis ATCC_6055.</title>
        <authorList>
            <consortium name="The Broad Institute Genome Sequencing Platform"/>
            <consortium name="The Broad Institute Genome Sequencing Center for Infectious Disease"/>
            <person name="Earl A.M."/>
            <person name="Gilmore M.S."/>
            <person name="Lebreton F."/>
            <person name="Walker B."/>
            <person name="Young S.K."/>
            <person name="Zeng Q."/>
            <person name="Gargeya S."/>
            <person name="Fitzgerald M."/>
            <person name="Haas B."/>
            <person name="Abouelleil A."/>
            <person name="Alvarado L."/>
            <person name="Arachchi H.M."/>
            <person name="Berlin A.M."/>
            <person name="Chapman S.B."/>
            <person name="Dewar J."/>
            <person name="Goldberg J."/>
            <person name="Griggs A."/>
            <person name="Gujja S."/>
            <person name="Hansen M."/>
            <person name="Howarth C."/>
            <person name="Imamovic A."/>
            <person name="Larimer J."/>
            <person name="McCowan C."/>
            <person name="Murphy C."/>
            <person name="Neiman D."/>
            <person name="Pearson M."/>
            <person name="Priest M."/>
            <person name="Roberts A."/>
            <person name="Saif S."/>
            <person name="Shea T."/>
            <person name="Sisk P."/>
            <person name="Sykes S."/>
            <person name="Wortman J."/>
            <person name="Nusbaum C."/>
            <person name="Birren B."/>
        </authorList>
    </citation>
    <scope>NUCLEOTIDE SEQUENCE [LARGE SCALE GENOMIC DNA]</scope>
    <source>
        <strain evidence="2 3">ATCC 6055</strain>
    </source>
</reference>
<feature type="region of interest" description="Disordered" evidence="1">
    <location>
        <begin position="273"/>
        <end position="304"/>
    </location>
</feature>
<evidence type="ECO:0000313" key="3">
    <source>
        <dbReference type="Proteomes" id="UP000013638"/>
    </source>
</evidence>
<dbReference type="EMBL" id="ASDZ01000003">
    <property type="protein sequence ID" value="EOK16346.1"/>
    <property type="molecule type" value="Genomic_DNA"/>
</dbReference>
<comment type="caution">
    <text evidence="2">The sequence shown here is derived from an EMBL/GenBank/DDBJ whole genome shotgun (WGS) entry which is preliminary data.</text>
</comment>
<gene>
    <name evidence="2" type="ORF">WOU_00248</name>
</gene>
<feature type="region of interest" description="Disordered" evidence="1">
    <location>
        <begin position="1"/>
        <end position="20"/>
    </location>
</feature>
<organism evidence="2 3">
    <name type="scientific">Enterococcus faecalis ATCC 6055</name>
    <dbReference type="NCBI Taxonomy" id="1169311"/>
    <lineage>
        <taxon>Bacteria</taxon>
        <taxon>Bacillati</taxon>
        <taxon>Bacillota</taxon>
        <taxon>Bacilli</taxon>
        <taxon>Lactobacillales</taxon>
        <taxon>Enterococcaceae</taxon>
        <taxon>Enterococcus</taxon>
    </lineage>
</organism>
<dbReference type="PATRIC" id="fig|1169311.3.peg.248"/>
<sequence length="304" mass="34358">MGNELANEFTKQQSNPSHGVMTNVSVSREMEEVKGQIFMAKQFPRNPFEAEKRILDSCKRKSLASTAMYSYPRGNTNVQGPSIRLAEVLAQNWGNISFGVKELEQRPGESVAMAYAWDVETNTRQEKIFTVPHLRHTKYGSKLLEDPRDIYEMVANNGSRRLRACILGVIPGDIVELAIEECNKTLAGENASPLKDRLSRAFTAFKEDFDVTQEMIEEYFGYASNNFSEKNFSDLIGIYNSLKDGLTKVHEYFEKPSAEKKIKNSIEKEFTNNSEQKIAEKVSGSKSVKSKADEKDGPQQEELL</sequence>
<evidence type="ECO:0000256" key="1">
    <source>
        <dbReference type="SAM" id="MobiDB-lite"/>
    </source>
</evidence>
<name>R3KSH7_ENTFL</name>
<protein>
    <submittedName>
        <fullName evidence="2">Uncharacterized protein</fullName>
    </submittedName>
</protein>